<evidence type="ECO:0000256" key="1">
    <source>
        <dbReference type="SAM" id="SignalP"/>
    </source>
</evidence>
<dbReference type="EMBL" id="MDDS01000086">
    <property type="protein sequence ID" value="ODP36065.1"/>
    <property type="molecule type" value="Genomic_DNA"/>
</dbReference>
<dbReference type="Proteomes" id="UP000094487">
    <property type="component" value="Unassembled WGS sequence"/>
</dbReference>
<comment type="caution">
    <text evidence="2">The sequence shown here is derived from an EMBL/GenBank/DDBJ whole genome shotgun (WGS) entry which is preliminary data.</text>
</comment>
<dbReference type="STRING" id="1888892.BFL28_08260"/>
<sequence length="105" mass="10615">MKTIAIAVVAAVSIVPAATAHPGAQTAAPATAAAAAKFNLDTPLQDIVADARAKAALDAAVPGVTTHESYEMFKGMSLNQLKAYAGDKLTPEVLTKAEAVLATVK</sequence>
<evidence type="ECO:0000313" key="3">
    <source>
        <dbReference type="Proteomes" id="UP000094487"/>
    </source>
</evidence>
<keyword evidence="3" id="KW-1185">Reference proteome</keyword>
<evidence type="ECO:0000313" key="2">
    <source>
        <dbReference type="EMBL" id="ODP36065.1"/>
    </source>
</evidence>
<feature type="signal peptide" evidence="1">
    <location>
        <begin position="1"/>
        <end position="20"/>
    </location>
</feature>
<protein>
    <recommendedName>
        <fullName evidence="4">DUF4168 domain-containing protein</fullName>
    </recommendedName>
</protein>
<keyword evidence="1" id="KW-0732">Signal</keyword>
<feature type="chain" id="PRO_5009131946" description="DUF4168 domain-containing protein" evidence="1">
    <location>
        <begin position="21"/>
        <end position="105"/>
    </location>
</feature>
<dbReference type="AlphaFoldDB" id="A0A1E3LS99"/>
<accession>A0A1E3LS99</accession>
<dbReference type="RefSeq" id="WP_069322251.1">
    <property type="nucleotide sequence ID" value="NZ_MDDS01000086.1"/>
</dbReference>
<name>A0A1E3LS99_9SPHN</name>
<gene>
    <name evidence="2" type="ORF">BFL28_08260</name>
</gene>
<organism evidence="2 3">
    <name type="scientific">Sphingomonas turrisvirgatae</name>
    <dbReference type="NCBI Taxonomy" id="1888892"/>
    <lineage>
        <taxon>Bacteria</taxon>
        <taxon>Pseudomonadati</taxon>
        <taxon>Pseudomonadota</taxon>
        <taxon>Alphaproteobacteria</taxon>
        <taxon>Sphingomonadales</taxon>
        <taxon>Sphingomonadaceae</taxon>
        <taxon>Sphingomonas</taxon>
    </lineage>
</organism>
<evidence type="ECO:0008006" key="4">
    <source>
        <dbReference type="Google" id="ProtNLM"/>
    </source>
</evidence>
<reference evidence="2 3" key="1">
    <citation type="submission" date="2016-08" db="EMBL/GenBank/DDBJ databases">
        <title>Draft genome of the agarase producing Sphingomonas sp. MCT13.</title>
        <authorList>
            <person name="D'Andrea M.M."/>
            <person name="Rossolini G.M."/>
            <person name="Thaller M.C."/>
        </authorList>
    </citation>
    <scope>NUCLEOTIDE SEQUENCE [LARGE SCALE GENOMIC DNA]</scope>
    <source>
        <strain evidence="2 3">MCT13</strain>
    </source>
</reference>
<proteinExistence type="predicted"/>